<dbReference type="GO" id="GO:0070573">
    <property type="term" value="F:metallodipeptidase activity"/>
    <property type="evidence" value="ECO:0007669"/>
    <property type="project" value="InterPro"/>
</dbReference>
<accession>A0A326U933</accession>
<dbReference type="SUPFAM" id="SSF51556">
    <property type="entry name" value="Metallo-dependent hydrolases"/>
    <property type="match status" value="1"/>
</dbReference>
<dbReference type="AlphaFoldDB" id="A0A326U933"/>
<dbReference type="InterPro" id="IPR032466">
    <property type="entry name" value="Metal_Hydrolase"/>
</dbReference>
<dbReference type="PANTHER" id="PTHR10443">
    <property type="entry name" value="MICROSOMAL DIPEPTIDASE"/>
    <property type="match status" value="1"/>
</dbReference>
<dbReference type="Gene3D" id="3.20.20.140">
    <property type="entry name" value="Metal-dependent hydrolases"/>
    <property type="match status" value="1"/>
</dbReference>
<reference evidence="1 2" key="1">
    <citation type="submission" date="2018-06" db="EMBL/GenBank/DDBJ databases">
        <title>Genomic Encyclopedia of Archaeal and Bacterial Type Strains, Phase II (KMG-II): from individual species to whole genera.</title>
        <authorList>
            <person name="Goeker M."/>
        </authorList>
    </citation>
    <scope>NUCLEOTIDE SEQUENCE [LARGE SCALE GENOMIC DNA]</scope>
    <source>
        <strain evidence="1 2">ATCC BAA-1881</strain>
    </source>
</reference>
<dbReference type="RefSeq" id="WP_111325410.1">
    <property type="nucleotide sequence ID" value="NZ_BIFX01000001.1"/>
</dbReference>
<keyword evidence="2" id="KW-1185">Reference proteome</keyword>
<evidence type="ECO:0000313" key="1">
    <source>
        <dbReference type="EMBL" id="PZW23337.1"/>
    </source>
</evidence>
<dbReference type="OrthoDB" id="9804920at2"/>
<comment type="caution">
    <text evidence="1">The sequence shown here is derived from an EMBL/GenBank/DDBJ whole genome shotgun (WGS) entry which is preliminary data.</text>
</comment>
<dbReference type="PROSITE" id="PS51365">
    <property type="entry name" value="RENAL_DIPEPTIDASE_2"/>
    <property type="match status" value="1"/>
</dbReference>
<dbReference type="EMBL" id="QKUF01000027">
    <property type="protein sequence ID" value="PZW23337.1"/>
    <property type="molecule type" value="Genomic_DNA"/>
</dbReference>
<evidence type="ECO:0000313" key="2">
    <source>
        <dbReference type="Proteomes" id="UP000248806"/>
    </source>
</evidence>
<proteinExistence type="predicted"/>
<dbReference type="PANTHER" id="PTHR10443:SF12">
    <property type="entry name" value="DIPEPTIDASE"/>
    <property type="match status" value="1"/>
</dbReference>
<name>A0A326U933_THEHA</name>
<organism evidence="1 2">
    <name type="scientific">Thermosporothrix hazakensis</name>
    <dbReference type="NCBI Taxonomy" id="644383"/>
    <lineage>
        <taxon>Bacteria</taxon>
        <taxon>Bacillati</taxon>
        <taxon>Chloroflexota</taxon>
        <taxon>Ktedonobacteria</taxon>
        <taxon>Ktedonobacterales</taxon>
        <taxon>Thermosporotrichaceae</taxon>
        <taxon>Thermosporothrix</taxon>
    </lineage>
</organism>
<protein>
    <submittedName>
        <fullName evidence="1">Membrane dipeptidase</fullName>
    </submittedName>
</protein>
<dbReference type="Proteomes" id="UP000248806">
    <property type="component" value="Unassembled WGS sequence"/>
</dbReference>
<dbReference type="GO" id="GO:0006508">
    <property type="term" value="P:proteolysis"/>
    <property type="evidence" value="ECO:0007669"/>
    <property type="project" value="InterPro"/>
</dbReference>
<dbReference type="InterPro" id="IPR008257">
    <property type="entry name" value="Pept_M19"/>
</dbReference>
<sequence>MLIIDGHEDIAYNALEWKRDIRLSVHEVRKREGHTSSGEGAGGIAMSGLPELRRGGFGVVFGTIFVEPAFIFPDGVPAGLTQVYTTPEEAYRIGQQQLTYYHELAKEPGISLILTQEQFQSFLTSWEASSADDPQRPFGIIPLMEGADPIRTPDEVEEWFQRGVRILGLAWRGTRYSGGTGMPGPLTDAGKALLKEMQRVGMILDISHLAEESFWQALDLFSGPLLASHSNCRVFTPTDRQISDEMIRALIERDAVIGILPGNMFLRGGWSRANRFPIHLDEVVRHIDHVCQLAGDTRHVAIGTDIDGGFGRDETPEELDTVADIIKIADALRAAGYKEEDIANVMHGNWQRLLTRSLPVA</sequence>
<dbReference type="Pfam" id="PF01244">
    <property type="entry name" value="Peptidase_M19"/>
    <property type="match status" value="1"/>
</dbReference>
<gene>
    <name evidence="1" type="ORF">EI42_05135</name>
</gene>